<evidence type="ECO:0000313" key="2">
    <source>
        <dbReference type="EMBL" id="PBK77827.1"/>
    </source>
</evidence>
<protein>
    <recommendedName>
        <fullName evidence="4">Peptidase M20 domain-containing protein 2</fullName>
    </recommendedName>
</protein>
<dbReference type="GO" id="GO:0016805">
    <property type="term" value="F:dipeptidase activity"/>
    <property type="evidence" value="ECO:0007669"/>
    <property type="project" value="TreeGrafter"/>
</dbReference>
<dbReference type="GO" id="GO:0005737">
    <property type="term" value="C:cytoplasm"/>
    <property type="evidence" value="ECO:0007669"/>
    <property type="project" value="TreeGrafter"/>
</dbReference>
<dbReference type="STRING" id="1076256.A0A2H3CM21"/>
<dbReference type="SUPFAM" id="SSF53187">
    <property type="entry name" value="Zn-dependent exopeptidases"/>
    <property type="match status" value="1"/>
</dbReference>
<gene>
    <name evidence="2" type="ORF">ARMSODRAFT_946701</name>
</gene>
<dbReference type="InterPro" id="IPR052030">
    <property type="entry name" value="Peptidase_M20/M20A_hydrolases"/>
</dbReference>
<dbReference type="GO" id="GO:0046657">
    <property type="term" value="P:folic acid catabolic process"/>
    <property type="evidence" value="ECO:0007669"/>
    <property type="project" value="TreeGrafter"/>
</dbReference>
<dbReference type="AlphaFoldDB" id="A0A2H3CM21"/>
<proteinExistence type="predicted"/>
<dbReference type="GO" id="GO:0071713">
    <property type="term" value="F:para-aminobenzoyl-glutamate hydrolase activity"/>
    <property type="evidence" value="ECO:0007669"/>
    <property type="project" value="TreeGrafter"/>
</dbReference>
<feature type="chain" id="PRO_5013783057" description="Peptidase M20 domain-containing protein 2" evidence="1">
    <location>
        <begin position="26"/>
        <end position="515"/>
    </location>
</feature>
<sequence length="515" mass="56409">MAPQLARSFVVWVAIFLSVHVTAQANLSTLPETLQMISANIWPDIENIGHAIYAHPETALEEYFAASTITGYFEDNPSLFNVTEQAYGFETSLKLTFENVPAGYGGKVPTLAFLLEYDALPEIKHACGHNLIATVGLAAATMTREALLYYDIPARIVVYGCFDEEDTAGKRLLLNAGAFGDEYAVFMMAHPTATSAVQPMQARIDAKVELSGSTHFEVVGKMYQELVIIHDLAAKLPGHATTASSIEEIGMYAINVIQTKIELGVTNATLEEIDDVVATVRNDDDAFVNQTYTLAEDENGVAITFTGPGGHASEGTESPLSLSVQTYRALEASNSTHSYYLPSNTSHTQLGITVSIRTRYTIELEEVRSYFDNAVQGLPDSVTYDIPYPALEVHEELGQYFIDLMATPEFGDNSWAFSSIAPAATDASFVQNPTINETSYELLSTSRVVFHPNFGICDTSTITNCPFNHEPEFNDIADLDYAYVQTERVARALAHTAVELANDKDFFDSVRSIVD</sequence>
<dbReference type="PANTHER" id="PTHR30575:SF0">
    <property type="entry name" value="XAA-ARG DIPEPTIDASE"/>
    <property type="match status" value="1"/>
</dbReference>
<dbReference type="Gene3D" id="3.40.630.10">
    <property type="entry name" value="Zn peptidases"/>
    <property type="match status" value="2"/>
</dbReference>
<evidence type="ECO:0000256" key="1">
    <source>
        <dbReference type="SAM" id="SignalP"/>
    </source>
</evidence>
<keyword evidence="1" id="KW-0732">Signal</keyword>
<name>A0A2H3CM21_9AGAR</name>
<dbReference type="Proteomes" id="UP000218334">
    <property type="component" value="Unassembled WGS sequence"/>
</dbReference>
<dbReference type="PANTHER" id="PTHR30575">
    <property type="entry name" value="PEPTIDASE M20"/>
    <property type="match status" value="1"/>
</dbReference>
<evidence type="ECO:0008006" key="4">
    <source>
        <dbReference type="Google" id="ProtNLM"/>
    </source>
</evidence>
<feature type="signal peptide" evidence="1">
    <location>
        <begin position="1"/>
        <end position="25"/>
    </location>
</feature>
<keyword evidence="3" id="KW-1185">Reference proteome</keyword>
<evidence type="ECO:0000313" key="3">
    <source>
        <dbReference type="Proteomes" id="UP000218334"/>
    </source>
</evidence>
<reference evidence="3" key="1">
    <citation type="journal article" date="2017" name="Nat. Ecol. Evol.">
        <title>Genome expansion and lineage-specific genetic innovations in the forest pathogenic fungi Armillaria.</title>
        <authorList>
            <person name="Sipos G."/>
            <person name="Prasanna A.N."/>
            <person name="Walter M.C."/>
            <person name="O'Connor E."/>
            <person name="Balint B."/>
            <person name="Krizsan K."/>
            <person name="Kiss B."/>
            <person name="Hess J."/>
            <person name="Varga T."/>
            <person name="Slot J."/>
            <person name="Riley R."/>
            <person name="Boka B."/>
            <person name="Rigling D."/>
            <person name="Barry K."/>
            <person name="Lee J."/>
            <person name="Mihaltcheva S."/>
            <person name="LaButti K."/>
            <person name="Lipzen A."/>
            <person name="Waldron R."/>
            <person name="Moloney N.M."/>
            <person name="Sperisen C."/>
            <person name="Kredics L."/>
            <person name="Vagvoelgyi C."/>
            <person name="Patrignani A."/>
            <person name="Fitzpatrick D."/>
            <person name="Nagy I."/>
            <person name="Doyle S."/>
            <person name="Anderson J.B."/>
            <person name="Grigoriev I.V."/>
            <person name="Gueldener U."/>
            <person name="Muensterkoetter M."/>
            <person name="Nagy L.G."/>
        </authorList>
    </citation>
    <scope>NUCLEOTIDE SEQUENCE [LARGE SCALE GENOMIC DNA]</scope>
    <source>
        <strain evidence="3">28-4</strain>
    </source>
</reference>
<dbReference type="EMBL" id="KZ293415">
    <property type="protein sequence ID" value="PBK77827.1"/>
    <property type="molecule type" value="Genomic_DNA"/>
</dbReference>
<accession>A0A2H3CM21</accession>
<organism evidence="2 3">
    <name type="scientific">Armillaria solidipes</name>
    <dbReference type="NCBI Taxonomy" id="1076256"/>
    <lineage>
        <taxon>Eukaryota</taxon>
        <taxon>Fungi</taxon>
        <taxon>Dikarya</taxon>
        <taxon>Basidiomycota</taxon>
        <taxon>Agaricomycotina</taxon>
        <taxon>Agaricomycetes</taxon>
        <taxon>Agaricomycetidae</taxon>
        <taxon>Agaricales</taxon>
        <taxon>Marasmiineae</taxon>
        <taxon>Physalacriaceae</taxon>
        <taxon>Armillaria</taxon>
    </lineage>
</organism>
<dbReference type="Gene3D" id="3.30.70.360">
    <property type="match status" value="1"/>
</dbReference>